<keyword evidence="7" id="KW-0031">Aminopeptidase</keyword>
<evidence type="ECO:0000313" key="7">
    <source>
        <dbReference type="EMBL" id="STO72042.1"/>
    </source>
</evidence>
<dbReference type="GO" id="GO:0006508">
    <property type="term" value="P:proteolysis"/>
    <property type="evidence" value="ECO:0007669"/>
    <property type="project" value="UniProtKB-UniRule"/>
</dbReference>
<sequence length="418" mass="46848">MHEENHEQYKRGLLERFFNYVSFDTQSKFNAKTCPSSSGQLKLAKFLQQELSALGLQEIELNKQGVLTAFLPSNLSPKMLTIGFISHLDTSPQCSSKNALPEVIENYRGGDISLGIGEEFISPVYHPFLQKLIGKTLIVGDGKNVIGAENKAGMAEIMTALYFLRQNRTPHCNIRVAFVPDKEIGQGMKYFPLEKFICDWAYCFASEGVGSFGYENINIATATVVLYGRNIQAGLAKGKMCNALTLACEFQKGLPAQDIPEKTEGKQGFFHLESLIGDIEKVEMRYLICDFDAVSFEQRKAFLAMMIVDFNRKKRLRKKAQLSIEDQYGNMGEVIKQQPKSIQLADLAMKQCDIEPILTPIRSGYLGAKLAEKQIPCPMLFTGGYNFHSKQELTTLEGMWDATRVIVKLVELANKMAN</sequence>
<dbReference type="NCBIfam" id="TIGR01882">
    <property type="entry name" value="peptidase-T"/>
    <property type="match status" value="1"/>
</dbReference>
<dbReference type="PIRSF" id="PIRSF037215">
    <property type="entry name" value="Peptidase_M20B"/>
    <property type="match status" value="1"/>
</dbReference>
<evidence type="ECO:0000259" key="6">
    <source>
        <dbReference type="Pfam" id="PF07687"/>
    </source>
</evidence>
<evidence type="ECO:0000313" key="8">
    <source>
        <dbReference type="Proteomes" id="UP000254465"/>
    </source>
</evidence>
<dbReference type="InterPro" id="IPR011650">
    <property type="entry name" value="Peptidase_M20_dimer"/>
</dbReference>
<dbReference type="NCBIfam" id="NF003976">
    <property type="entry name" value="PRK05469.1"/>
    <property type="match status" value="1"/>
</dbReference>
<keyword evidence="2 7" id="KW-0378">Hydrolase</keyword>
<dbReference type="PANTHER" id="PTHR42994">
    <property type="entry name" value="PEPTIDASE T"/>
    <property type="match status" value="1"/>
</dbReference>
<dbReference type="PROSITE" id="PS00758">
    <property type="entry name" value="ARGE_DAPE_CPG2_1"/>
    <property type="match status" value="1"/>
</dbReference>
<dbReference type="Proteomes" id="UP000254465">
    <property type="component" value="Unassembled WGS sequence"/>
</dbReference>
<dbReference type="EC" id="3.4.11.4" evidence="4"/>
<evidence type="ECO:0000256" key="1">
    <source>
        <dbReference type="ARBA" id="ARBA00022723"/>
    </source>
</evidence>
<keyword evidence="7" id="KW-0645">Protease</keyword>
<organism evidence="7 8">
    <name type="scientific">Avibacterium paragallinarum</name>
    <name type="common">Haemophilus gallinarum</name>
    <dbReference type="NCBI Taxonomy" id="728"/>
    <lineage>
        <taxon>Bacteria</taxon>
        <taxon>Pseudomonadati</taxon>
        <taxon>Pseudomonadota</taxon>
        <taxon>Gammaproteobacteria</taxon>
        <taxon>Pasteurellales</taxon>
        <taxon>Pasteurellaceae</taxon>
        <taxon>Avibacterium</taxon>
    </lineage>
</organism>
<reference evidence="7 8" key="1">
    <citation type="submission" date="2018-06" db="EMBL/GenBank/DDBJ databases">
        <authorList>
            <consortium name="Pathogen Informatics"/>
            <person name="Doyle S."/>
        </authorList>
    </citation>
    <scope>NUCLEOTIDE SEQUENCE [LARGE SCALE GENOMIC DNA]</scope>
    <source>
        <strain evidence="7 8">NCTC11296</strain>
    </source>
</reference>
<dbReference type="EMBL" id="UGHK01000002">
    <property type="protein sequence ID" value="STO72042.1"/>
    <property type="molecule type" value="Genomic_DNA"/>
</dbReference>
<accession>A0A377IB89</accession>
<dbReference type="SUPFAM" id="SSF55031">
    <property type="entry name" value="Bacterial exopeptidase dimerisation domain"/>
    <property type="match status" value="1"/>
</dbReference>
<proteinExistence type="predicted"/>
<gene>
    <name evidence="7" type="primary">pepT_1</name>
    <name evidence="7" type="ORF">NCTC11296_01962</name>
</gene>
<dbReference type="GO" id="GO:0008270">
    <property type="term" value="F:zinc ion binding"/>
    <property type="evidence" value="ECO:0007669"/>
    <property type="project" value="InterPro"/>
</dbReference>
<dbReference type="GO" id="GO:0045148">
    <property type="term" value="F:tripeptide aminopeptidase activity"/>
    <property type="evidence" value="ECO:0007669"/>
    <property type="project" value="UniProtKB-UniRule"/>
</dbReference>
<dbReference type="Gene3D" id="3.30.70.360">
    <property type="match status" value="1"/>
</dbReference>
<feature type="binding site" evidence="5">
    <location>
        <position position="183"/>
    </location>
    <ligand>
        <name>Zn(2+)</name>
        <dbReference type="ChEBI" id="CHEBI:29105"/>
        <label>2</label>
    </ligand>
</feature>
<dbReference type="InterPro" id="IPR036264">
    <property type="entry name" value="Bact_exopeptidase_dim_dom"/>
</dbReference>
<dbReference type="AlphaFoldDB" id="A0A377IB89"/>
<dbReference type="RefSeq" id="WP_017805795.1">
    <property type="nucleotide sequence ID" value="NZ_PQVK01000204.1"/>
</dbReference>
<evidence type="ECO:0000256" key="5">
    <source>
        <dbReference type="PIRSR" id="PIRSR037215-2"/>
    </source>
</evidence>
<feature type="domain" description="Peptidase M20 dimerisation" evidence="6">
    <location>
        <begin position="215"/>
        <end position="299"/>
    </location>
</feature>
<dbReference type="Pfam" id="PF07687">
    <property type="entry name" value="M20_dimer"/>
    <property type="match status" value="1"/>
</dbReference>
<feature type="binding site" evidence="5">
    <location>
        <position position="87"/>
    </location>
    <ligand>
        <name>Zn(2+)</name>
        <dbReference type="ChEBI" id="CHEBI:29105"/>
        <label>1</label>
    </ligand>
</feature>
<name>A0A377IB89_AVIPA</name>
<dbReference type="InterPro" id="IPR001261">
    <property type="entry name" value="ArgE/DapE_CS"/>
</dbReference>
<dbReference type="GO" id="GO:0006518">
    <property type="term" value="P:peptide metabolic process"/>
    <property type="evidence" value="ECO:0007669"/>
    <property type="project" value="InterPro"/>
</dbReference>
<protein>
    <recommendedName>
        <fullName evidence="4">Peptidase T</fullName>
        <ecNumber evidence="4">3.4.11.4</ecNumber>
    </recommendedName>
</protein>
<dbReference type="GO" id="GO:0005829">
    <property type="term" value="C:cytosol"/>
    <property type="evidence" value="ECO:0007669"/>
    <property type="project" value="TreeGrafter"/>
</dbReference>
<keyword evidence="1 5" id="KW-0479">Metal-binding</keyword>
<keyword evidence="3 5" id="KW-0862">Zinc</keyword>
<feature type="binding site" evidence="5">
    <location>
        <position position="388"/>
    </location>
    <ligand>
        <name>Zn(2+)</name>
        <dbReference type="ChEBI" id="CHEBI:29105"/>
        <label>2</label>
    </ligand>
</feature>
<dbReference type="SUPFAM" id="SSF53187">
    <property type="entry name" value="Zn-dependent exopeptidases"/>
    <property type="match status" value="1"/>
</dbReference>
<dbReference type="PANTHER" id="PTHR42994:SF1">
    <property type="entry name" value="PEPTIDASE T"/>
    <property type="match status" value="1"/>
</dbReference>
<evidence type="ECO:0000256" key="2">
    <source>
        <dbReference type="ARBA" id="ARBA00022801"/>
    </source>
</evidence>
<dbReference type="InterPro" id="IPR010161">
    <property type="entry name" value="Peptidase_M20B"/>
</dbReference>
<comment type="cofactor">
    <cofactor evidence="5">
        <name>Zn(2+)</name>
        <dbReference type="ChEBI" id="CHEBI:29105"/>
    </cofactor>
    <text evidence="5">Binds 2 Zn(2+) ions per subunit.</text>
</comment>
<dbReference type="Gene3D" id="3.40.630.10">
    <property type="entry name" value="Zn peptidases"/>
    <property type="match status" value="1"/>
</dbReference>
<evidence type="ECO:0000256" key="3">
    <source>
        <dbReference type="ARBA" id="ARBA00022833"/>
    </source>
</evidence>
<evidence type="ECO:0000256" key="4">
    <source>
        <dbReference type="NCBIfam" id="TIGR01882"/>
    </source>
</evidence>
<dbReference type="NCBIfam" id="NF009920">
    <property type="entry name" value="PRK13381.1"/>
    <property type="match status" value="1"/>
</dbReference>